<dbReference type="GO" id="GO:0030313">
    <property type="term" value="C:cell envelope"/>
    <property type="evidence" value="ECO:0007669"/>
    <property type="project" value="UniProtKB-SubCell"/>
</dbReference>
<comment type="subcellular location">
    <subcellularLocation>
        <location evidence="1">Cell envelope</location>
    </subcellularLocation>
</comment>
<feature type="signal peptide" evidence="3">
    <location>
        <begin position="1"/>
        <end position="18"/>
    </location>
</feature>
<feature type="chain" id="PRO_5032516771" evidence="3">
    <location>
        <begin position="19"/>
        <end position="333"/>
    </location>
</feature>
<sequence length="333" mass="35196">MVARRIAVALLFALGVVAAGCENRGAAVHASGTIEMDETDVASLVGGRLKRLTVNEGDSVTVGDTLAVLDRGEITADFRAQLANADRAAAQSRDVSVGPRAEEIRIARAQSAAATARRDLAQREFERGKTLFADRVIPAAEFERLSSNYEAALATEGSTQHALTLLEEGSRRNAIAAAASSMQAARETAAAARSRVDELVLTAPISGVVLLKNFERGELVQAGQPVVTLGNPDSLWIRVYVAAPNITRVRRGAAAEIQLGRTNPRRYAGRVVEIGSRAEFTPRAALTEEERANIVFAVKIALDPSGGELKAGLPADAIIQSLMPPGAADRATR</sequence>
<dbReference type="Gene3D" id="2.40.50.100">
    <property type="match status" value="1"/>
</dbReference>
<keyword evidence="2" id="KW-0175">Coiled coil</keyword>
<dbReference type="Pfam" id="PF25917">
    <property type="entry name" value="BSH_RND"/>
    <property type="match status" value="1"/>
</dbReference>
<dbReference type="SUPFAM" id="SSF51230">
    <property type="entry name" value="Single hybrid motif"/>
    <property type="match status" value="1"/>
</dbReference>
<comment type="caution">
    <text evidence="5">The sequence shown here is derived from an EMBL/GenBank/DDBJ whole genome shotgun (WGS) entry which is preliminary data.</text>
</comment>
<dbReference type="SUPFAM" id="SSF111369">
    <property type="entry name" value="HlyD-like secretion proteins"/>
    <property type="match status" value="1"/>
</dbReference>
<dbReference type="InterPro" id="IPR058625">
    <property type="entry name" value="MdtA-like_BSH"/>
</dbReference>
<evidence type="ECO:0000256" key="1">
    <source>
        <dbReference type="ARBA" id="ARBA00004196"/>
    </source>
</evidence>
<proteinExistence type="predicted"/>
<evidence type="ECO:0000256" key="2">
    <source>
        <dbReference type="ARBA" id="ARBA00023054"/>
    </source>
</evidence>
<dbReference type="Proteomes" id="UP000580839">
    <property type="component" value="Unassembled WGS sequence"/>
</dbReference>
<dbReference type="Gene3D" id="1.10.287.470">
    <property type="entry name" value="Helix hairpin bin"/>
    <property type="match status" value="1"/>
</dbReference>
<evidence type="ECO:0000256" key="3">
    <source>
        <dbReference type="SAM" id="SignalP"/>
    </source>
</evidence>
<reference evidence="5 6" key="1">
    <citation type="submission" date="2020-04" db="EMBL/GenBank/DDBJ databases">
        <title>Metagenomic profiling of ammonia- and methane-oxidizing microorganisms in a Dutch drinking water treatment plant.</title>
        <authorList>
            <person name="Poghosyan L."/>
            <person name="Leucker S."/>
        </authorList>
    </citation>
    <scope>NUCLEOTIDE SEQUENCE [LARGE SCALE GENOMIC DNA]</scope>
    <source>
        <strain evidence="5">S-RSF-IL-03</strain>
    </source>
</reference>
<dbReference type="PROSITE" id="PS51257">
    <property type="entry name" value="PROKAR_LIPOPROTEIN"/>
    <property type="match status" value="1"/>
</dbReference>
<dbReference type="InterPro" id="IPR050465">
    <property type="entry name" value="UPF0194_transport"/>
</dbReference>
<dbReference type="AlphaFoldDB" id="A0A849SPR4"/>
<dbReference type="PANTHER" id="PTHR32347">
    <property type="entry name" value="EFFLUX SYSTEM COMPONENT YKNX-RELATED"/>
    <property type="match status" value="1"/>
</dbReference>
<dbReference type="EMBL" id="JABFRW010000135">
    <property type="protein sequence ID" value="NOT34634.1"/>
    <property type="molecule type" value="Genomic_DNA"/>
</dbReference>
<evidence type="ECO:0000259" key="4">
    <source>
        <dbReference type="Pfam" id="PF25917"/>
    </source>
</evidence>
<dbReference type="Gene3D" id="2.40.30.170">
    <property type="match status" value="1"/>
</dbReference>
<dbReference type="InterPro" id="IPR011053">
    <property type="entry name" value="Single_hybrid_motif"/>
</dbReference>
<protein>
    <submittedName>
        <fullName evidence="5">HlyD family efflux transporter periplasmic adaptor subunit</fullName>
    </submittedName>
</protein>
<gene>
    <name evidence="5" type="ORF">HOP12_10765</name>
</gene>
<dbReference type="PANTHER" id="PTHR32347:SF23">
    <property type="entry name" value="BLL5650 PROTEIN"/>
    <property type="match status" value="1"/>
</dbReference>
<evidence type="ECO:0000313" key="6">
    <source>
        <dbReference type="Proteomes" id="UP000580839"/>
    </source>
</evidence>
<evidence type="ECO:0000313" key="5">
    <source>
        <dbReference type="EMBL" id="NOT34634.1"/>
    </source>
</evidence>
<feature type="domain" description="Multidrug resistance protein MdtA-like barrel-sandwich hybrid" evidence="4">
    <location>
        <begin position="39"/>
        <end position="225"/>
    </location>
</feature>
<keyword evidence="3" id="KW-0732">Signal</keyword>
<organism evidence="5 6">
    <name type="scientific">Eiseniibacteriota bacterium</name>
    <dbReference type="NCBI Taxonomy" id="2212470"/>
    <lineage>
        <taxon>Bacteria</taxon>
        <taxon>Candidatus Eiseniibacteriota</taxon>
    </lineage>
</organism>
<name>A0A849SPR4_UNCEI</name>
<accession>A0A849SPR4</accession>